<dbReference type="Gene3D" id="2.130.10.10">
    <property type="entry name" value="YVTN repeat-like/Quinoprotein amine dehydrogenase"/>
    <property type="match status" value="1"/>
</dbReference>
<evidence type="ECO:0000259" key="2">
    <source>
        <dbReference type="PROSITE" id="PS50093"/>
    </source>
</evidence>
<gene>
    <name evidence="3" type="ORF">FNT36_16330</name>
</gene>
<dbReference type="AlphaFoldDB" id="A0A558BRT5"/>
<name>A0A558BRT5_9BACT</name>
<dbReference type="InterPro" id="IPR013783">
    <property type="entry name" value="Ig-like_fold"/>
</dbReference>
<evidence type="ECO:0000256" key="1">
    <source>
        <dbReference type="SAM" id="SignalP"/>
    </source>
</evidence>
<dbReference type="SUPFAM" id="SSF82171">
    <property type="entry name" value="DPP6 N-terminal domain-like"/>
    <property type="match status" value="1"/>
</dbReference>
<dbReference type="SUPFAM" id="SSF49299">
    <property type="entry name" value="PKD domain"/>
    <property type="match status" value="1"/>
</dbReference>
<comment type="caution">
    <text evidence="3">The sequence shown here is derived from an EMBL/GenBank/DDBJ whole genome shotgun (WGS) entry which is preliminary data.</text>
</comment>
<dbReference type="InterPro" id="IPR000601">
    <property type="entry name" value="PKD_dom"/>
</dbReference>
<dbReference type="InterPro" id="IPR035986">
    <property type="entry name" value="PKD_dom_sf"/>
</dbReference>
<dbReference type="OrthoDB" id="134475at2"/>
<dbReference type="Gene3D" id="2.60.40.10">
    <property type="entry name" value="Immunoglobulins"/>
    <property type="match status" value="1"/>
</dbReference>
<feature type="signal peptide" evidence="1">
    <location>
        <begin position="1"/>
        <end position="20"/>
    </location>
</feature>
<dbReference type="InterPro" id="IPR015943">
    <property type="entry name" value="WD40/YVTN_repeat-like_dom_sf"/>
</dbReference>
<sequence length="766" mass="80323">MIRKVLFGLSLLLLSSRIPAFGQRENSNWYFGINAALNFPVTGAPVAVTSSAMNTYEATTTVSDGAGQLLFYSNSENIWNRNNQVMLNGANLGGHQSASQGVISVRSLTNAQQYYVFVVDGAENQLVGGLKYSLVDMAQQGGLGAVTSRGIQVSSVPLTEKLTTVPHANGRDTWVLVHGWQTNAFYAYLLSPSGLQTTPVVTNIGSIHNGGGGNFGNANSVGYMRASPNGTKLAVGVRDASFELFDFNPATGRLSNYIQLGYTFRSYGVAFSPDSRLLYGTNLNYLEVYQFDTQAGSAAAIANSGIVIANTSDNSGGLQIGPDGKMYVSINNSSYLAVINNPNVRGTGCGFQADAVYLGGKVAQIGLPNYPAGQSAAPVIATAAFTSTPSCAGAAVSFAGTTTPTLAGSVATWNFGDPASGSANTATGLTPTHIYTSAGTYQVTLTVTDPSLATPATVTQAVTVAPLPQVRLGRDTTLCGNQLLLTTNAQPAGTTYRWQDGSTAATYLTRATGMYSVTVTSAAGCASTATRQVTFSAPPTPRLPADTAVCAASVLLRLSGQPAGSTYRWQDGSTGATYLAQASGTYSVQVTTLQGCVGTATSRVQLSNAPVVRLGADTLVCPNAVWTLRTSLQPAGSLYRWQDGSTGATYVARGPGQYSVEVRATATSCPTTATLLASPKDCPVLIPNVITPNGDPQNEFFVLKGLTPSDWSLRIFDRWGRQVYDRAKYDNGWNATGQSAGLYYYLLNNPATGERHQGWVEVIRGS</sequence>
<feature type="domain" description="PKD" evidence="2">
    <location>
        <begin position="377"/>
        <end position="464"/>
    </location>
</feature>
<reference evidence="3 4" key="1">
    <citation type="submission" date="2019-07" db="EMBL/GenBank/DDBJ databases">
        <title>Hymenobacter sp. straun FUR1 Genome sequencing and assembly.</title>
        <authorList>
            <person name="Chhetri G."/>
        </authorList>
    </citation>
    <scope>NUCLEOTIDE SEQUENCE [LARGE SCALE GENOMIC DNA]</scope>
    <source>
        <strain evidence="3 4">Fur1</strain>
    </source>
</reference>
<dbReference type="CDD" id="cd00146">
    <property type="entry name" value="PKD"/>
    <property type="match status" value="1"/>
</dbReference>
<proteinExistence type="predicted"/>
<organism evidence="3 4">
    <name type="scientific">Hymenobacter setariae</name>
    <dbReference type="NCBI Taxonomy" id="2594794"/>
    <lineage>
        <taxon>Bacteria</taxon>
        <taxon>Pseudomonadati</taxon>
        <taxon>Bacteroidota</taxon>
        <taxon>Cytophagia</taxon>
        <taxon>Cytophagales</taxon>
        <taxon>Hymenobacteraceae</taxon>
        <taxon>Hymenobacter</taxon>
    </lineage>
</organism>
<keyword evidence="1" id="KW-0732">Signal</keyword>
<evidence type="ECO:0000313" key="4">
    <source>
        <dbReference type="Proteomes" id="UP000317624"/>
    </source>
</evidence>
<dbReference type="SMART" id="SM00089">
    <property type="entry name" value="PKD"/>
    <property type="match status" value="1"/>
</dbReference>
<dbReference type="EMBL" id="VMRJ01000004">
    <property type="protein sequence ID" value="TVT39224.1"/>
    <property type="molecule type" value="Genomic_DNA"/>
</dbReference>
<dbReference type="Pfam" id="PF18911">
    <property type="entry name" value="PKD_4"/>
    <property type="match status" value="1"/>
</dbReference>
<dbReference type="Pfam" id="PF13585">
    <property type="entry name" value="CHU_C"/>
    <property type="match status" value="1"/>
</dbReference>
<dbReference type="Proteomes" id="UP000317624">
    <property type="component" value="Unassembled WGS sequence"/>
</dbReference>
<accession>A0A558BRT5</accession>
<dbReference type="InterPro" id="IPR022409">
    <property type="entry name" value="PKD/Chitinase_dom"/>
</dbReference>
<feature type="chain" id="PRO_5035152751" evidence="1">
    <location>
        <begin position="21"/>
        <end position="766"/>
    </location>
</feature>
<evidence type="ECO:0000313" key="3">
    <source>
        <dbReference type="EMBL" id="TVT39224.1"/>
    </source>
</evidence>
<protein>
    <submittedName>
        <fullName evidence="3">PKD domain-containing protein</fullName>
    </submittedName>
</protein>
<keyword evidence="4" id="KW-1185">Reference proteome</keyword>
<dbReference type="PROSITE" id="PS50093">
    <property type="entry name" value="PKD"/>
    <property type="match status" value="1"/>
</dbReference>